<reference evidence="1" key="1">
    <citation type="submission" date="2018-01" db="EMBL/GenBank/DDBJ databases">
        <authorList>
            <person name="Gaut B.S."/>
            <person name="Morton B.R."/>
            <person name="Clegg M.T."/>
            <person name="Duvall M.R."/>
        </authorList>
    </citation>
    <scope>NUCLEOTIDE SEQUENCE</scope>
    <source>
        <strain evidence="1">Lactobacillus helveticus</strain>
    </source>
</reference>
<dbReference type="AlphaFoldDB" id="A0A2X0RDX5"/>
<protein>
    <submittedName>
        <fullName evidence="1">Uncharacterized protein</fullName>
    </submittedName>
</protein>
<evidence type="ECO:0000313" key="1">
    <source>
        <dbReference type="EMBL" id="SPB27409.1"/>
    </source>
</evidence>
<organism evidence="1">
    <name type="scientific">Lactobacillus helveticus</name>
    <name type="common">Lactobacillus suntoryeus</name>
    <dbReference type="NCBI Taxonomy" id="1587"/>
    <lineage>
        <taxon>Bacteria</taxon>
        <taxon>Bacillati</taxon>
        <taxon>Bacillota</taxon>
        <taxon>Bacilli</taxon>
        <taxon>Lactobacillales</taxon>
        <taxon>Lactobacillaceae</taxon>
        <taxon>Lactobacillus</taxon>
    </lineage>
</organism>
<proteinExistence type="predicted"/>
<sequence>MIKKVIDASVAEARHAKYTDSVVDVVYVSECTL</sequence>
<name>A0A2X0RDX5_LACHE</name>
<gene>
    <name evidence="1" type="ORF">BDKNPLJD_02287</name>
</gene>
<dbReference type="EMBL" id="OGTV01000156">
    <property type="protein sequence ID" value="SPB27409.1"/>
    <property type="molecule type" value="Genomic_DNA"/>
</dbReference>
<accession>A0A2X0RDX5</accession>